<sequence length="50" mass="5627">MRDGCYGIVLGNGYLCHSVYGINMRYFSVVECGNGLLLDFFFWKVAKIGV</sequence>
<dbReference type="EMBL" id="BK032687">
    <property type="protein sequence ID" value="DAF55270.1"/>
    <property type="molecule type" value="Genomic_DNA"/>
</dbReference>
<name>A0A8S5SWC7_9CAUD</name>
<accession>A0A8S5SWC7</accession>
<reference evidence="1" key="1">
    <citation type="journal article" date="2021" name="Proc. Natl. Acad. Sci. U.S.A.">
        <title>A Catalog of Tens of Thousands of Viruses from Human Metagenomes Reveals Hidden Associations with Chronic Diseases.</title>
        <authorList>
            <person name="Tisza M.J."/>
            <person name="Buck C.B."/>
        </authorList>
    </citation>
    <scope>NUCLEOTIDE SEQUENCE</scope>
    <source>
        <strain evidence="1">CtZHD14</strain>
    </source>
</reference>
<protein>
    <submittedName>
        <fullName evidence="1">Uncharacterized protein</fullName>
    </submittedName>
</protein>
<proteinExistence type="predicted"/>
<evidence type="ECO:0000313" key="1">
    <source>
        <dbReference type="EMBL" id="DAF55270.1"/>
    </source>
</evidence>
<organism evidence="1">
    <name type="scientific">Siphoviridae sp. ctZHD14</name>
    <dbReference type="NCBI Taxonomy" id="2827891"/>
    <lineage>
        <taxon>Viruses</taxon>
        <taxon>Duplodnaviria</taxon>
        <taxon>Heunggongvirae</taxon>
        <taxon>Uroviricota</taxon>
        <taxon>Caudoviricetes</taxon>
    </lineage>
</organism>